<accession>A0A2G5NUS4</accession>
<dbReference type="Proteomes" id="UP000229523">
    <property type="component" value="Unassembled WGS sequence"/>
</dbReference>
<name>A0A2G5NUS4_9STAP</name>
<organism evidence="1 2">
    <name type="scientific">Macrococcoides goetzii</name>
    <dbReference type="NCBI Taxonomy" id="1891097"/>
    <lineage>
        <taxon>Bacteria</taxon>
        <taxon>Bacillati</taxon>
        <taxon>Bacillota</taxon>
        <taxon>Bacilli</taxon>
        <taxon>Bacillales</taxon>
        <taxon>Staphylococcaceae</taxon>
        <taxon>Macrococcoides</taxon>
    </lineage>
</organism>
<dbReference type="InterPro" id="IPR053745">
    <property type="entry name" value="Viral_Tail_Comp_sf"/>
</dbReference>
<dbReference type="EMBL" id="MJBI02000006">
    <property type="protein sequence ID" value="RAI79669.1"/>
    <property type="molecule type" value="Genomic_DNA"/>
</dbReference>
<keyword evidence="2" id="KW-1185">Reference proteome</keyword>
<dbReference type="AlphaFoldDB" id="A0A2G5NUS4"/>
<proteinExistence type="predicted"/>
<dbReference type="RefSeq" id="WP_099577001.1">
    <property type="nucleotide sequence ID" value="NZ_MJBI02000006.1"/>
</dbReference>
<comment type="caution">
    <text evidence="1">The sequence shown here is derived from an EMBL/GenBank/DDBJ whole genome shotgun (WGS) entry which is preliminary data.</text>
</comment>
<evidence type="ECO:0000313" key="1">
    <source>
        <dbReference type="EMBL" id="RAI79669.1"/>
    </source>
</evidence>
<gene>
    <name evidence="1" type="ORF">BFS35_011015</name>
</gene>
<protein>
    <submittedName>
        <fullName evidence="1">Uncharacterized protein</fullName>
    </submittedName>
</protein>
<reference evidence="1 2" key="1">
    <citation type="journal article" date="2018" name="Front. Microbiol.">
        <title>Description and Comparative Genomics of Macrococcus caseolyticus subsp. hominis subsp. nov., Macrococcus goetzii sp. nov., Macrococcus epidermidis sp. nov., and Macrococcus bohemicus sp. nov., Novel Macrococci From Human Clinical Material With Virulence Potential and Suspected Uptake of Foreign DNA by Natural Transformation.</title>
        <authorList>
            <person name="Maslanova I."/>
            <person name="Wertheimer Z."/>
            <person name="Sedlacek I."/>
            <person name="Svec P."/>
            <person name="Indrakova A."/>
            <person name="Kovarovic V."/>
            <person name="Schumann P."/>
            <person name="Sproer C."/>
            <person name="Kralova S."/>
            <person name="Sedo O."/>
            <person name="Kristofova L."/>
            <person name="Vrbovska V."/>
            <person name="Fuzik T."/>
            <person name="Petras P."/>
            <person name="Zdrahal Z."/>
            <person name="Ruzickova V."/>
            <person name="Doskar J."/>
            <person name="Pantucek R."/>
        </authorList>
    </citation>
    <scope>NUCLEOTIDE SEQUENCE [LARGE SCALE GENOMIC DNA]</scope>
    <source>
        <strain evidence="1 2">CCM 4927</strain>
    </source>
</reference>
<sequence>MADWLSAEQPLIKAIMEHLYQSHLMIELNGNIYDKAQVDIQGDTYIIIGETNVIEYQTSNTNKEVIAVTAHIYHKNEANPELTVDETRQFMRWLRFYMQQIQRMQMEHYVIQHARLDLQETIADVDLVTQHGILRIKYEVWHKVRYLK</sequence>
<dbReference type="Gene3D" id="3.30.2000.30">
    <property type="match status" value="1"/>
</dbReference>
<evidence type="ECO:0000313" key="2">
    <source>
        <dbReference type="Proteomes" id="UP000229523"/>
    </source>
</evidence>